<dbReference type="Gene3D" id="2.170.130.10">
    <property type="entry name" value="TonB-dependent receptor, plug domain"/>
    <property type="match status" value="1"/>
</dbReference>
<dbReference type="Gene3D" id="2.40.170.20">
    <property type="entry name" value="TonB-dependent receptor, beta-barrel domain"/>
    <property type="match status" value="1"/>
</dbReference>
<keyword evidence="5 9" id="KW-0798">TonB box</keyword>
<evidence type="ECO:0000256" key="5">
    <source>
        <dbReference type="ARBA" id="ARBA00023077"/>
    </source>
</evidence>
<dbReference type="InterPro" id="IPR000531">
    <property type="entry name" value="Beta-barrel_TonB"/>
</dbReference>
<dbReference type="InterPro" id="IPR012910">
    <property type="entry name" value="Plug_dom"/>
</dbReference>
<evidence type="ECO:0000256" key="3">
    <source>
        <dbReference type="ARBA" id="ARBA00022452"/>
    </source>
</evidence>
<dbReference type="PANTHER" id="PTHR47234:SF2">
    <property type="entry name" value="TONB-DEPENDENT RECEPTOR"/>
    <property type="match status" value="1"/>
</dbReference>
<evidence type="ECO:0000256" key="2">
    <source>
        <dbReference type="ARBA" id="ARBA00022448"/>
    </source>
</evidence>
<accession>A0A1E3LSK7</accession>
<dbReference type="InterPro" id="IPR036942">
    <property type="entry name" value="Beta-barrel_TonB_sf"/>
</dbReference>
<keyword evidence="6 8" id="KW-0472">Membrane</keyword>
<evidence type="ECO:0000256" key="8">
    <source>
        <dbReference type="PROSITE-ProRule" id="PRU01360"/>
    </source>
</evidence>
<keyword evidence="2 8" id="KW-0813">Transport</keyword>
<comment type="subcellular location">
    <subcellularLocation>
        <location evidence="1 8">Cell outer membrane</location>
        <topology evidence="1 8">Multi-pass membrane protein</topology>
    </subcellularLocation>
</comment>
<dbReference type="EMBL" id="MDDS01000057">
    <property type="protein sequence ID" value="ODP36723.1"/>
    <property type="molecule type" value="Genomic_DNA"/>
</dbReference>
<keyword evidence="7 8" id="KW-0998">Cell outer membrane</keyword>
<name>A0A1E3LSK7_9SPHN</name>
<evidence type="ECO:0008006" key="14">
    <source>
        <dbReference type="Google" id="ProtNLM"/>
    </source>
</evidence>
<dbReference type="GO" id="GO:0009279">
    <property type="term" value="C:cell outer membrane"/>
    <property type="evidence" value="ECO:0007669"/>
    <property type="project" value="UniProtKB-SubCell"/>
</dbReference>
<dbReference type="Proteomes" id="UP000094487">
    <property type="component" value="Unassembled WGS sequence"/>
</dbReference>
<dbReference type="InterPro" id="IPR037066">
    <property type="entry name" value="Plug_dom_sf"/>
</dbReference>
<comment type="similarity">
    <text evidence="8 9">Belongs to the TonB-dependent receptor family.</text>
</comment>
<evidence type="ECO:0000256" key="4">
    <source>
        <dbReference type="ARBA" id="ARBA00022692"/>
    </source>
</evidence>
<dbReference type="AlphaFoldDB" id="A0A1E3LSK7"/>
<sequence>MPPTTQAETETAETIVVTGSRIRRPNVESNVPVTSISSEDVFAQGQTNIGDTLNDLPQLRSTFAQQNPGAGVGITGLNLLDLRGLGTVRTLVLVNGRRHVAADILNNASSVDVSTIPNDLLERVEVVTGGNSAVYGSDAIAGVVNFILKRDFDGVQLRGSAATSEAGFGGNQYLSGMVGKNFADGRGNITAHVEYANAERVYASDVPWFRRVDGFATTDTDPGGLPQASDGVPDAQFLRDVRSNSSYTGILFVPQQASNARCGTGTLATAGGPNTLGTPFSCGYIFGADGSLAPVTTTRVGTGPLGTPIGGNLYTGREGSNLSILPSNQRINANLLARFEFSPAFEAFVEAKYVRTKSVGNQLGPTFLNNTTGSLGNDARINPRLDNPFLNPAARATIAAAYTAANCGYALGTAVTAATCQVGDAAAQATRAAAIADGSYRFLFGRTLTDAGDRDEYFTRETYRIVGGLRGSFNDDWNYEISGNYGRFEETADMRGFVDRQRFLLSLDAGRNPVTNAIQCRAQFAAASAVGAPGLGGDAASPAKLASDIAACVPYNPFGAADNRAAVDYFRANIVNKAWIEQVGVQAFVSGDLSQLFELPGGPIRFVLGGEYRREKVFNDSDSDADTGLTNSVFLGDFDPDPTTVKEAFGEIEVPLVKDVFLLQSLTLSAAGRVSEYNNSTGTTYAYNFGGQWAPFNGIRFRANYGRAVRAPNITETGSPSVENFANSFNDPCRPDLIGTNAIRNTNCTTQLTAAQRANLQTGGYSLGIISGSNPNLTAEKSDSYTYGVVFEPSFLRGFSLSADYYNITVNDVIVSLAAQTIVNSCYDSPGLSSPVCGLFSRQGVAGGAGTRGELDGQIVNYSLVSGPQNFARRKRRGLDVEAAYRGNLNENLSLSTRLIYTHTFQNSNFENPTFANLENFLVRELGDPQDEARFDLDLTYDRFTFGYQAQIIGSMLTTTYENLFPNNAGIPGQTGLPLNSDAFDILEYPRTIYHDVRINYRVGDKRSTGREFNLYLGVDNVTGVNPPLGTTATGAGSSIYQFRGRYMYAGFRANF</sequence>
<evidence type="ECO:0000256" key="6">
    <source>
        <dbReference type="ARBA" id="ARBA00023136"/>
    </source>
</evidence>
<evidence type="ECO:0000313" key="13">
    <source>
        <dbReference type="Proteomes" id="UP000094487"/>
    </source>
</evidence>
<feature type="domain" description="TonB-dependent receptor plug" evidence="11">
    <location>
        <begin position="28"/>
        <end position="143"/>
    </location>
</feature>
<dbReference type="PANTHER" id="PTHR47234">
    <property type="match status" value="1"/>
</dbReference>
<keyword evidence="13" id="KW-1185">Reference proteome</keyword>
<dbReference type="PROSITE" id="PS52016">
    <property type="entry name" value="TONB_DEPENDENT_REC_3"/>
    <property type="match status" value="1"/>
</dbReference>
<proteinExistence type="inferred from homology"/>
<comment type="caution">
    <text evidence="12">The sequence shown here is derived from an EMBL/GenBank/DDBJ whole genome shotgun (WGS) entry which is preliminary data.</text>
</comment>
<dbReference type="Pfam" id="PF00593">
    <property type="entry name" value="TonB_dep_Rec_b-barrel"/>
    <property type="match status" value="1"/>
</dbReference>
<reference evidence="12 13" key="1">
    <citation type="submission" date="2016-08" db="EMBL/GenBank/DDBJ databases">
        <title>Draft genome of the agarase producing Sphingomonas sp. MCT13.</title>
        <authorList>
            <person name="D'Andrea M.M."/>
            <person name="Rossolini G.M."/>
            <person name="Thaller M.C."/>
        </authorList>
    </citation>
    <scope>NUCLEOTIDE SEQUENCE [LARGE SCALE GENOMIC DNA]</scope>
    <source>
        <strain evidence="12 13">MCT13</strain>
    </source>
</reference>
<evidence type="ECO:0000259" key="10">
    <source>
        <dbReference type="Pfam" id="PF00593"/>
    </source>
</evidence>
<evidence type="ECO:0000313" key="12">
    <source>
        <dbReference type="EMBL" id="ODP36723.1"/>
    </source>
</evidence>
<gene>
    <name evidence="12" type="ORF">BFL28_05055</name>
</gene>
<protein>
    <recommendedName>
        <fullName evidence="14">TonB-dependent receptor</fullName>
    </recommendedName>
</protein>
<evidence type="ECO:0000256" key="7">
    <source>
        <dbReference type="ARBA" id="ARBA00023237"/>
    </source>
</evidence>
<keyword evidence="3 8" id="KW-1134">Transmembrane beta strand</keyword>
<evidence type="ECO:0000259" key="11">
    <source>
        <dbReference type="Pfam" id="PF07715"/>
    </source>
</evidence>
<evidence type="ECO:0000256" key="9">
    <source>
        <dbReference type="RuleBase" id="RU003357"/>
    </source>
</evidence>
<organism evidence="12 13">
    <name type="scientific">Sphingomonas turrisvirgatae</name>
    <dbReference type="NCBI Taxonomy" id="1888892"/>
    <lineage>
        <taxon>Bacteria</taxon>
        <taxon>Pseudomonadati</taxon>
        <taxon>Pseudomonadota</taxon>
        <taxon>Alphaproteobacteria</taxon>
        <taxon>Sphingomonadales</taxon>
        <taxon>Sphingomonadaceae</taxon>
        <taxon>Sphingomonas</taxon>
    </lineage>
</organism>
<feature type="domain" description="TonB-dependent receptor-like beta-barrel" evidence="10">
    <location>
        <begin position="449"/>
        <end position="1022"/>
    </location>
</feature>
<evidence type="ECO:0000256" key="1">
    <source>
        <dbReference type="ARBA" id="ARBA00004571"/>
    </source>
</evidence>
<keyword evidence="4 8" id="KW-0812">Transmembrane</keyword>
<dbReference type="SUPFAM" id="SSF56935">
    <property type="entry name" value="Porins"/>
    <property type="match status" value="1"/>
</dbReference>
<dbReference type="InterPro" id="IPR039426">
    <property type="entry name" value="TonB-dep_rcpt-like"/>
</dbReference>
<dbReference type="Pfam" id="PF07715">
    <property type="entry name" value="Plug"/>
    <property type="match status" value="1"/>
</dbReference>
<dbReference type="STRING" id="1888892.BFL28_05055"/>